<comment type="function">
    <text evidence="11">Catalyzes the phosphorylation of the hydroxyl group of 4-methyl-5-beta-hydroxyethylthiazole (THZ).</text>
</comment>
<dbReference type="PRINTS" id="PR01099">
    <property type="entry name" value="HYETHTZKNASE"/>
</dbReference>
<dbReference type="GO" id="GO:0009229">
    <property type="term" value="P:thiamine diphosphate biosynthetic process"/>
    <property type="evidence" value="ECO:0007669"/>
    <property type="project" value="UniProtKB-UniRule"/>
</dbReference>
<gene>
    <name evidence="11" type="primary">thiM</name>
    <name evidence="12" type="ORF">EDC22_10966</name>
</gene>
<dbReference type="CDD" id="cd01170">
    <property type="entry name" value="THZ_kinase"/>
    <property type="match status" value="1"/>
</dbReference>
<accession>A0A4R3M4Y8</accession>
<comment type="similarity">
    <text evidence="11">Belongs to the Thz kinase family.</text>
</comment>
<keyword evidence="9 11" id="KW-0460">Magnesium</keyword>
<comment type="pathway">
    <text evidence="3 11">Cofactor biosynthesis; thiamine diphosphate biosynthesis; 4-methyl-5-(2-phosphoethyl)-thiazole from 5-(2-hydroxyethyl)-4-methylthiazole: step 1/1.</text>
</comment>
<dbReference type="OrthoDB" id="8909021at2"/>
<dbReference type="EC" id="2.7.1.50" evidence="11"/>
<dbReference type="GO" id="GO:0000287">
    <property type="term" value="F:magnesium ion binding"/>
    <property type="evidence" value="ECO:0007669"/>
    <property type="project" value="UniProtKB-UniRule"/>
</dbReference>
<evidence type="ECO:0000256" key="4">
    <source>
        <dbReference type="ARBA" id="ARBA00022679"/>
    </source>
</evidence>
<dbReference type="AlphaFoldDB" id="A0A4R3M4Y8"/>
<evidence type="ECO:0000256" key="6">
    <source>
        <dbReference type="ARBA" id="ARBA00022741"/>
    </source>
</evidence>
<feature type="binding site" evidence="11">
    <location>
        <position position="156"/>
    </location>
    <ligand>
        <name>ATP</name>
        <dbReference type="ChEBI" id="CHEBI:30616"/>
    </ligand>
</feature>
<keyword evidence="5 11" id="KW-0479">Metal-binding</keyword>
<dbReference type="RefSeq" id="WP_132807317.1">
    <property type="nucleotide sequence ID" value="NZ_SMAK01000009.1"/>
</dbReference>
<keyword evidence="6 11" id="KW-0547">Nucleotide-binding</keyword>
<protein>
    <recommendedName>
        <fullName evidence="11">Hydroxyethylthiazole kinase</fullName>
        <ecNumber evidence="11">2.7.1.50</ecNumber>
    </recommendedName>
    <alternativeName>
        <fullName evidence="11">4-methyl-5-beta-hydroxyethylthiazole kinase</fullName>
        <shortName evidence="11">TH kinase</shortName>
        <shortName evidence="11">Thz kinase</shortName>
    </alternativeName>
</protein>
<comment type="caution">
    <text evidence="12">The sequence shown here is derived from an EMBL/GenBank/DDBJ whole genome shotgun (WGS) entry which is preliminary data.</text>
</comment>
<keyword evidence="8 11" id="KW-0067">ATP-binding</keyword>
<comment type="cofactor">
    <cofactor evidence="2 11">
        <name>Mg(2+)</name>
        <dbReference type="ChEBI" id="CHEBI:18420"/>
    </cofactor>
</comment>
<evidence type="ECO:0000256" key="7">
    <source>
        <dbReference type="ARBA" id="ARBA00022777"/>
    </source>
</evidence>
<feature type="binding site" evidence="11">
    <location>
        <position position="48"/>
    </location>
    <ligand>
        <name>substrate</name>
    </ligand>
</feature>
<feature type="binding site" evidence="11">
    <location>
        <position position="123"/>
    </location>
    <ligand>
        <name>ATP</name>
        <dbReference type="ChEBI" id="CHEBI:30616"/>
    </ligand>
</feature>
<sequence>MSGAARDLTGELLARLRAERPRVHCITNAAAVAYTANVLLAAGCIPSMTVNPPEVPGFIHGASALLVNLGTLDPLRAEAIDVAIRIARTDGKPWALDPVFVERSPTRLGLARDLARRHPAVIRANRAELAALSGSDGGDAAARLLARESGAVVVRTGEVDFATDGTREVEVAGGHPLMALVTASGCAATALMAGFLAVETDRFLAAAACLAFVKAAAERAGATARGPGSFVPAYLDALYALDPQDFGDRIASP</sequence>
<dbReference type="HAMAP" id="MF_00228">
    <property type="entry name" value="Thz_kinase"/>
    <property type="match status" value="1"/>
</dbReference>
<dbReference type="InterPro" id="IPR029056">
    <property type="entry name" value="Ribokinase-like"/>
</dbReference>
<evidence type="ECO:0000256" key="9">
    <source>
        <dbReference type="ARBA" id="ARBA00022842"/>
    </source>
</evidence>
<evidence type="ECO:0000256" key="3">
    <source>
        <dbReference type="ARBA" id="ARBA00004868"/>
    </source>
</evidence>
<evidence type="ECO:0000256" key="8">
    <source>
        <dbReference type="ARBA" id="ARBA00022840"/>
    </source>
</evidence>
<name>A0A4R3M4Y8_9HYPH</name>
<dbReference type="SUPFAM" id="SSF53613">
    <property type="entry name" value="Ribokinase-like"/>
    <property type="match status" value="1"/>
</dbReference>
<dbReference type="Proteomes" id="UP000295678">
    <property type="component" value="Unassembled WGS sequence"/>
</dbReference>
<keyword evidence="4 11" id="KW-0808">Transferase</keyword>
<evidence type="ECO:0000313" key="12">
    <source>
        <dbReference type="EMBL" id="TCT08391.1"/>
    </source>
</evidence>
<dbReference type="UniPathway" id="UPA00060">
    <property type="reaction ID" value="UER00139"/>
</dbReference>
<dbReference type="EMBL" id="SMAK01000009">
    <property type="protein sequence ID" value="TCT08391.1"/>
    <property type="molecule type" value="Genomic_DNA"/>
</dbReference>
<evidence type="ECO:0000256" key="11">
    <source>
        <dbReference type="HAMAP-Rule" id="MF_00228"/>
    </source>
</evidence>
<dbReference type="GO" id="GO:0009228">
    <property type="term" value="P:thiamine biosynthetic process"/>
    <property type="evidence" value="ECO:0007669"/>
    <property type="project" value="UniProtKB-KW"/>
</dbReference>
<dbReference type="Gene3D" id="3.40.1190.20">
    <property type="match status" value="1"/>
</dbReference>
<comment type="catalytic activity">
    <reaction evidence="1 11">
        <text>5-(2-hydroxyethyl)-4-methylthiazole + ATP = 4-methyl-5-(2-phosphooxyethyl)-thiazole + ADP + H(+)</text>
        <dbReference type="Rhea" id="RHEA:24212"/>
        <dbReference type="ChEBI" id="CHEBI:15378"/>
        <dbReference type="ChEBI" id="CHEBI:17957"/>
        <dbReference type="ChEBI" id="CHEBI:30616"/>
        <dbReference type="ChEBI" id="CHEBI:58296"/>
        <dbReference type="ChEBI" id="CHEBI:456216"/>
        <dbReference type="EC" id="2.7.1.50"/>
    </reaction>
</comment>
<dbReference type="GO" id="GO:0004417">
    <property type="term" value="F:hydroxyethylthiazole kinase activity"/>
    <property type="evidence" value="ECO:0007669"/>
    <property type="project" value="UniProtKB-UniRule"/>
</dbReference>
<organism evidence="12 13">
    <name type="scientific">Tepidamorphus gemmatus</name>
    <dbReference type="NCBI Taxonomy" id="747076"/>
    <lineage>
        <taxon>Bacteria</taxon>
        <taxon>Pseudomonadati</taxon>
        <taxon>Pseudomonadota</taxon>
        <taxon>Alphaproteobacteria</taxon>
        <taxon>Hyphomicrobiales</taxon>
        <taxon>Tepidamorphaceae</taxon>
        <taxon>Tepidamorphus</taxon>
    </lineage>
</organism>
<keyword evidence="7 11" id="KW-0418">Kinase</keyword>
<dbReference type="InterPro" id="IPR000417">
    <property type="entry name" value="Hyethyz_kinase"/>
</dbReference>
<evidence type="ECO:0000256" key="5">
    <source>
        <dbReference type="ARBA" id="ARBA00022723"/>
    </source>
</evidence>
<dbReference type="PIRSF" id="PIRSF000513">
    <property type="entry name" value="Thz_kinase"/>
    <property type="match status" value="1"/>
</dbReference>
<keyword evidence="10 11" id="KW-0784">Thiamine biosynthesis</keyword>
<keyword evidence="13" id="KW-1185">Reference proteome</keyword>
<dbReference type="Pfam" id="PF02110">
    <property type="entry name" value="HK"/>
    <property type="match status" value="1"/>
</dbReference>
<feature type="binding site" evidence="11">
    <location>
        <position position="183"/>
    </location>
    <ligand>
        <name>substrate</name>
    </ligand>
</feature>
<evidence type="ECO:0000256" key="2">
    <source>
        <dbReference type="ARBA" id="ARBA00001946"/>
    </source>
</evidence>
<evidence type="ECO:0000313" key="13">
    <source>
        <dbReference type="Proteomes" id="UP000295678"/>
    </source>
</evidence>
<dbReference type="GO" id="GO:0005524">
    <property type="term" value="F:ATP binding"/>
    <property type="evidence" value="ECO:0007669"/>
    <property type="project" value="UniProtKB-UniRule"/>
</dbReference>
<reference evidence="12 13" key="1">
    <citation type="submission" date="2019-03" db="EMBL/GenBank/DDBJ databases">
        <title>Genomic Encyclopedia of Type Strains, Phase IV (KMG-IV): sequencing the most valuable type-strain genomes for metagenomic binning, comparative biology and taxonomic classification.</title>
        <authorList>
            <person name="Goeker M."/>
        </authorList>
    </citation>
    <scope>NUCLEOTIDE SEQUENCE [LARGE SCALE GENOMIC DNA]</scope>
    <source>
        <strain evidence="12 13">DSM 19345</strain>
    </source>
</reference>
<evidence type="ECO:0000256" key="10">
    <source>
        <dbReference type="ARBA" id="ARBA00022977"/>
    </source>
</evidence>
<evidence type="ECO:0000256" key="1">
    <source>
        <dbReference type="ARBA" id="ARBA00001771"/>
    </source>
</evidence>
<proteinExistence type="inferred from homology"/>